<dbReference type="GO" id="GO:0003677">
    <property type="term" value="F:DNA binding"/>
    <property type="evidence" value="ECO:0007669"/>
    <property type="project" value="UniProtKB-KW"/>
</dbReference>
<proteinExistence type="predicted"/>
<dbReference type="Proteomes" id="UP000053144">
    <property type="component" value="Chromosome 10"/>
</dbReference>
<dbReference type="EMBL" id="CM003380">
    <property type="protein sequence ID" value="KOM56016.1"/>
    <property type="molecule type" value="Genomic_DNA"/>
</dbReference>
<reference evidence="3" key="1">
    <citation type="journal article" date="2015" name="Proc. Natl. Acad. Sci. U.S.A.">
        <title>Genome sequencing of adzuki bean (Vigna angularis) provides insight into high starch and low fat accumulation and domestication.</title>
        <authorList>
            <person name="Yang K."/>
            <person name="Tian Z."/>
            <person name="Chen C."/>
            <person name="Luo L."/>
            <person name="Zhao B."/>
            <person name="Wang Z."/>
            <person name="Yu L."/>
            <person name="Li Y."/>
            <person name="Sun Y."/>
            <person name="Li W."/>
            <person name="Chen Y."/>
            <person name="Li Y."/>
            <person name="Zhang Y."/>
            <person name="Ai D."/>
            <person name="Zhao J."/>
            <person name="Shang C."/>
            <person name="Ma Y."/>
            <person name="Wu B."/>
            <person name="Wang M."/>
            <person name="Gao L."/>
            <person name="Sun D."/>
            <person name="Zhang P."/>
            <person name="Guo F."/>
            <person name="Wang W."/>
            <person name="Li Y."/>
            <person name="Wang J."/>
            <person name="Varshney R.K."/>
            <person name="Wang J."/>
            <person name="Ling H.Q."/>
            <person name="Wan P."/>
        </authorList>
    </citation>
    <scope>NUCLEOTIDE SEQUENCE</scope>
    <source>
        <strain evidence="3">cv. Jingnong 6</strain>
    </source>
</reference>
<dbReference type="PANTHER" id="PTHR45844:SF19">
    <property type="entry name" value="TRANSCRIPTION FACTOR BHLH106-RELATED"/>
    <property type="match status" value="1"/>
</dbReference>
<dbReference type="GO" id="GO:0003700">
    <property type="term" value="F:DNA-binding transcription factor activity"/>
    <property type="evidence" value="ECO:0007669"/>
    <property type="project" value="InterPro"/>
</dbReference>
<dbReference type="STRING" id="3914.A0A0L9VLU1"/>
<dbReference type="AlphaFoldDB" id="A0A0L9VLU1"/>
<gene>
    <name evidence="2" type="ORF">LR48_Vigan10g190800</name>
</gene>
<accession>A0A0L9VLU1</accession>
<organism evidence="2 3">
    <name type="scientific">Phaseolus angularis</name>
    <name type="common">Azuki bean</name>
    <name type="synonym">Vigna angularis</name>
    <dbReference type="NCBI Taxonomy" id="3914"/>
    <lineage>
        <taxon>Eukaryota</taxon>
        <taxon>Viridiplantae</taxon>
        <taxon>Streptophyta</taxon>
        <taxon>Embryophyta</taxon>
        <taxon>Tracheophyta</taxon>
        <taxon>Spermatophyta</taxon>
        <taxon>Magnoliopsida</taxon>
        <taxon>eudicotyledons</taxon>
        <taxon>Gunneridae</taxon>
        <taxon>Pentapetalae</taxon>
        <taxon>rosids</taxon>
        <taxon>fabids</taxon>
        <taxon>Fabales</taxon>
        <taxon>Fabaceae</taxon>
        <taxon>Papilionoideae</taxon>
        <taxon>50 kb inversion clade</taxon>
        <taxon>NPAAA clade</taxon>
        <taxon>indigoferoid/millettioid clade</taxon>
        <taxon>Phaseoleae</taxon>
        <taxon>Vigna</taxon>
    </lineage>
</organism>
<name>A0A0L9VLU1_PHAAN</name>
<protein>
    <submittedName>
        <fullName evidence="2">Uncharacterized protein</fullName>
    </submittedName>
</protein>
<evidence type="ECO:0000313" key="2">
    <source>
        <dbReference type="EMBL" id="KOM56016.1"/>
    </source>
</evidence>
<evidence type="ECO:0000256" key="1">
    <source>
        <dbReference type="ARBA" id="ARBA00023125"/>
    </source>
</evidence>
<keyword evidence="1" id="KW-0238">DNA-binding</keyword>
<dbReference type="InterPro" id="IPR045847">
    <property type="entry name" value="AIG1-like"/>
</dbReference>
<dbReference type="Gramene" id="KOM56016">
    <property type="protein sequence ID" value="KOM56016"/>
    <property type="gene ID" value="LR48_Vigan10g190800"/>
</dbReference>
<sequence length="179" mass="20550">MGCRSGAQGSRCGKLETVPSETDEITVLSTGGDYGNDGRLVFKASLCCEDRSDLIPDLIEILNSLHLKTLIEILDAQRVFNPFIPSSPENTRKQPKLYRVFNPFITENHPRPTKSFRKKQKFKIKQKNLTPKILPLSKASNFYRFSVQPNPNTRRWLSVVDEKNRRRWLMRRTGDNGGQ</sequence>
<dbReference type="PANTHER" id="PTHR45844">
    <property type="entry name" value="TRANSCRIPTION FACTOR BHLH30"/>
    <property type="match status" value="1"/>
</dbReference>
<evidence type="ECO:0000313" key="3">
    <source>
        <dbReference type="Proteomes" id="UP000053144"/>
    </source>
</evidence>